<comment type="caution">
    <text evidence="1">The sequence shown here is derived from an EMBL/GenBank/DDBJ whole genome shotgun (WGS) entry which is preliminary data.</text>
</comment>
<sequence length="77" mass="9020">MFTKCFETMTKEQELLWWEKMLQYWQTNYVWAKQKGLTAPANTALEAIALCQGEINRLKRILAKSKRSLTSHREAGV</sequence>
<dbReference type="EMBL" id="RSCJ01000018">
    <property type="protein sequence ID" value="RUR77054.1"/>
    <property type="molecule type" value="Genomic_DNA"/>
</dbReference>
<accession>A0A433N6D9</accession>
<evidence type="ECO:0000313" key="1">
    <source>
        <dbReference type="EMBL" id="RUR77054.1"/>
    </source>
</evidence>
<evidence type="ECO:0000313" key="2">
    <source>
        <dbReference type="Proteomes" id="UP000268857"/>
    </source>
</evidence>
<protein>
    <submittedName>
        <fullName evidence="1">Uncharacterized protein</fullName>
    </submittedName>
</protein>
<dbReference type="AlphaFoldDB" id="A0A433N6D9"/>
<proteinExistence type="predicted"/>
<keyword evidence="2" id="KW-1185">Reference proteome</keyword>
<name>A0A433N6D9_CHLFR</name>
<dbReference type="Proteomes" id="UP000268857">
    <property type="component" value="Unassembled WGS sequence"/>
</dbReference>
<gene>
    <name evidence="1" type="ORF">PCC6912_40130</name>
</gene>
<reference evidence="1 2" key="1">
    <citation type="journal article" date="2019" name="Genome Biol. Evol.">
        <title>Day and night: Metabolic profiles and evolutionary relationships of six axenic non-marine cyanobacteria.</title>
        <authorList>
            <person name="Will S.E."/>
            <person name="Henke P."/>
            <person name="Boedeker C."/>
            <person name="Huang S."/>
            <person name="Brinkmann H."/>
            <person name="Rohde M."/>
            <person name="Jarek M."/>
            <person name="Friedl T."/>
            <person name="Seufert S."/>
            <person name="Schumacher M."/>
            <person name="Overmann J."/>
            <person name="Neumann-Schaal M."/>
            <person name="Petersen J."/>
        </authorList>
    </citation>
    <scope>NUCLEOTIDE SEQUENCE [LARGE SCALE GENOMIC DNA]</scope>
    <source>
        <strain evidence="1 2">PCC 6912</strain>
    </source>
</reference>
<organism evidence="1 2">
    <name type="scientific">Chlorogloeopsis fritschii PCC 6912</name>
    <dbReference type="NCBI Taxonomy" id="211165"/>
    <lineage>
        <taxon>Bacteria</taxon>
        <taxon>Bacillati</taxon>
        <taxon>Cyanobacteriota</taxon>
        <taxon>Cyanophyceae</taxon>
        <taxon>Nostocales</taxon>
        <taxon>Chlorogloeopsidaceae</taxon>
        <taxon>Chlorogloeopsis</taxon>
    </lineage>
</organism>